<dbReference type="GO" id="GO:0005829">
    <property type="term" value="C:cytosol"/>
    <property type="evidence" value="ECO:0007669"/>
    <property type="project" value="TreeGrafter"/>
</dbReference>
<dbReference type="Proteomes" id="UP000199300">
    <property type="component" value="Unassembled WGS sequence"/>
</dbReference>
<dbReference type="PANTHER" id="PTHR11803">
    <property type="entry name" value="2-IMINOBUTANOATE/2-IMINOPROPANOATE DEAMINASE RIDA"/>
    <property type="match status" value="1"/>
</dbReference>
<dbReference type="InterPro" id="IPR006175">
    <property type="entry name" value="YjgF/YER057c/UK114"/>
</dbReference>
<dbReference type="SUPFAM" id="SSF55298">
    <property type="entry name" value="YjgF-like"/>
    <property type="match status" value="1"/>
</dbReference>
<dbReference type="EMBL" id="FODJ01000001">
    <property type="protein sequence ID" value="SEN45991.1"/>
    <property type="molecule type" value="Genomic_DNA"/>
</dbReference>
<dbReference type="Gene3D" id="3.30.1330.40">
    <property type="entry name" value="RutC-like"/>
    <property type="match status" value="1"/>
</dbReference>
<sequence length="128" mass="13974">MKQARNPQSIHAPLANYTHQIEVHNPQRWLTISGQVGMTPAGGVPEEAIEQLKLALVNIKENLTAASMSITDLTKLTFFLVDQIDAPKRVAIIKDFLGDHTPCMTLIYVAGLATPQLKVEIEAVACTV</sequence>
<name>A0A1H8GPE2_9BACI</name>
<dbReference type="AlphaFoldDB" id="A0A1H8GPE2"/>
<gene>
    <name evidence="2" type="ORF">SAMN04488134_101134</name>
</gene>
<evidence type="ECO:0000313" key="2">
    <source>
        <dbReference type="EMBL" id="SEN45991.1"/>
    </source>
</evidence>
<dbReference type="PANTHER" id="PTHR11803:SF58">
    <property type="entry name" value="PROTEIN HMF1-RELATED"/>
    <property type="match status" value="1"/>
</dbReference>
<dbReference type="STRING" id="872970.SAMN04488134_101134"/>
<organism evidence="2 3">
    <name type="scientific">Amphibacillus marinus</name>
    <dbReference type="NCBI Taxonomy" id="872970"/>
    <lineage>
        <taxon>Bacteria</taxon>
        <taxon>Bacillati</taxon>
        <taxon>Bacillota</taxon>
        <taxon>Bacilli</taxon>
        <taxon>Bacillales</taxon>
        <taxon>Bacillaceae</taxon>
        <taxon>Amphibacillus</taxon>
    </lineage>
</organism>
<evidence type="ECO:0000313" key="3">
    <source>
        <dbReference type="Proteomes" id="UP000199300"/>
    </source>
</evidence>
<dbReference type="RefSeq" id="WP_091493600.1">
    <property type="nucleotide sequence ID" value="NZ_FODJ01000001.1"/>
</dbReference>
<accession>A0A1H8GPE2</accession>
<dbReference type="GO" id="GO:0019239">
    <property type="term" value="F:deaminase activity"/>
    <property type="evidence" value="ECO:0007669"/>
    <property type="project" value="TreeGrafter"/>
</dbReference>
<reference evidence="2 3" key="1">
    <citation type="submission" date="2016-10" db="EMBL/GenBank/DDBJ databases">
        <authorList>
            <person name="de Groot N.N."/>
        </authorList>
    </citation>
    <scope>NUCLEOTIDE SEQUENCE [LARGE SCALE GENOMIC DNA]</scope>
    <source>
        <strain evidence="2 3">CGMCC 1.10434</strain>
    </source>
</reference>
<dbReference type="InterPro" id="IPR035959">
    <property type="entry name" value="RutC-like_sf"/>
</dbReference>
<dbReference type="CDD" id="cd00448">
    <property type="entry name" value="YjgF_YER057c_UK114_family"/>
    <property type="match status" value="1"/>
</dbReference>
<comment type="similarity">
    <text evidence="1">Belongs to the RutC family.</text>
</comment>
<protein>
    <submittedName>
        <fullName evidence="2">Enamine deaminase RidA, house cleaning of reactive enamine intermediates, YjgF/YER057c/UK114 family</fullName>
    </submittedName>
</protein>
<dbReference type="Pfam" id="PF01042">
    <property type="entry name" value="Ribonuc_L-PSP"/>
    <property type="match status" value="1"/>
</dbReference>
<dbReference type="OrthoDB" id="9795206at2"/>
<evidence type="ECO:0000256" key="1">
    <source>
        <dbReference type="ARBA" id="ARBA00010552"/>
    </source>
</evidence>
<keyword evidence="3" id="KW-1185">Reference proteome</keyword>
<proteinExistence type="inferred from homology"/>